<protein>
    <submittedName>
        <fullName evidence="9">Outer membrane protein transport protein</fullName>
    </submittedName>
</protein>
<dbReference type="InterPro" id="IPR005017">
    <property type="entry name" value="OMPP1/FadL/TodX"/>
</dbReference>
<evidence type="ECO:0000313" key="10">
    <source>
        <dbReference type="Proteomes" id="UP001366060"/>
    </source>
</evidence>
<keyword evidence="6" id="KW-0472">Membrane</keyword>
<dbReference type="PANTHER" id="PTHR35093">
    <property type="entry name" value="OUTER MEMBRANE PROTEIN NMB0088-RELATED"/>
    <property type="match status" value="1"/>
</dbReference>
<comment type="caution">
    <text evidence="9">The sequence shown here is derived from an EMBL/GenBank/DDBJ whole genome shotgun (WGS) entry which is preliminary data.</text>
</comment>
<keyword evidence="3" id="KW-1134">Transmembrane beta strand</keyword>
<dbReference type="RefSeq" id="WP_341628476.1">
    <property type="nucleotide sequence ID" value="NZ_JBAKBA010000030.1"/>
</dbReference>
<feature type="signal peptide" evidence="8">
    <location>
        <begin position="1"/>
        <end position="29"/>
    </location>
</feature>
<organism evidence="9 10">
    <name type="scientific">Psychromonas arctica</name>
    <dbReference type="NCBI Taxonomy" id="168275"/>
    <lineage>
        <taxon>Bacteria</taxon>
        <taxon>Pseudomonadati</taxon>
        <taxon>Pseudomonadota</taxon>
        <taxon>Gammaproteobacteria</taxon>
        <taxon>Alteromonadales</taxon>
        <taxon>Psychromonadaceae</taxon>
        <taxon>Psychromonas</taxon>
    </lineage>
</organism>
<evidence type="ECO:0000313" key="9">
    <source>
        <dbReference type="EMBL" id="MEL0659975.1"/>
    </source>
</evidence>
<sequence>MRTRMQGLHLFKKSLLVSTLSLSVMQVNAAGFQLNSQSATGLGRAFAGDAVIADNASVMGRNAAAMALFDKTALSLGVNFLKTDISISDGVYTGPTAPSGANSNYDDAGGVSVSPNIHVIFPINDKFAIGANLYSNFGTRTDFDNSFTGSEFGGLTDVKSLNLGLAASYRINQQWSVGAGIDIIYGVGELKRTLDIGVAEITALDADVDGFAVGFNLGAVFELNKNNRFGLSYHYSPELEVEGDVTRNNVTTEDDSLYLGLPDMAEFSGYHRIKDTKYAVHYSVQWIGWSSFDTLESDATGTVSTYKWKDTMHFSLGGTYYLNETWTLRTGYMYDMSAQDEVTSISVPDSDRQWFSGGFTYHFSESSNVDFGATYLLGKNVSVSESTALSSITGTTHADALLIAVQYSHEF</sequence>
<dbReference type="Proteomes" id="UP001366060">
    <property type="component" value="Unassembled WGS sequence"/>
</dbReference>
<comment type="subcellular location">
    <subcellularLocation>
        <location evidence="1">Cell outer membrane</location>
        <topology evidence="1">Multi-pass membrane protein</topology>
    </subcellularLocation>
</comment>
<keyword evidence="5 8" id="KW-0732">Signal</keyword>
<evidence type="ECO:0000256" key="8">
    <source>
        <dbReference type="SAM" id="SignalP"/>
    </source>
</evidence>
<proteinExistence type="inferred from homology"/>
<dbReference type="Pfam" id="PF03349">
    <property type="entry name" value="Toluene_X"/>
    <property type="match status" value="1"/>
</dbReference>
<dbReference type="SUPFAM" id="SSF56935">
    <property type="entry name" value="Porins"/>
    <property type="match status" value="1"/>
</dbReference>
<name>A0ABU9HDI5_9GAMM</name>
<dbReference type="PANTHER" id="PTHR35093:SF1">
    <property type="entry name" value="OUTER MEMBRANE LONG-CHAIN FATTY ACID RECEPTOR FADL FAMILY"/>
    <property type="match status" value="1"/>
</dbReference>
<evidence type="ECO:0000256" key="2">
    <source>
        <dbReference type="ARBA" id="ARBA00008163"/>
    </source>
</evidence>
<dbReference type="EMBL" id="JBAKBA010000030">
    <property type="protein sequence ID" value="MEL0659975.1"/>
    <property type="molecule type" value="Genomic_DNA"/>
</dbReference>
<dbReference type="Gene3D" id="2.40.160.60">
    <property type="entry name" value="Outer membrane protein transport protein (OMPP1/FadL/TodX)"/>
    <property type="match status" value="1"/>
</dbReference>
<reference evidence="9 10" key="1">
    <citation type="submission" date="2024-02" db="EMBL/GenBank/DDBJ databases">
        <title>Bacteria isolated from the canopy kelp, Nereocystis luetkeana.</title>
        <authorList>
            <person name="Pfister C.A."/>
            <person name="Younker I.T."/>
            <person name="Light S.H."/>
        </authorList>
    </citation>
    <scope>NUCLEOTIDE SEQUENCE [LARGE SCALE GENOMIC DNA]</scope>
    <source>
        <strain evidence="9 10">TI.2.07</strain>
    </source>
</reference>
<accession>A0ABU9HDI5</accession>
<keyword evidence="7" id="KW-0998">Cell outer membrane</keyword>
<evidence type="ECO:0000256" key="4">
    <source>
        <dbReference type="ARBA" id="ARBA00022692"/>
    </source>
</evidence>
<evidence type="ECO:0000256" key="5">
    <source>
        <dbReference type="ARBA" id="ARBA00022729"/>
    </source>
</evidence>
<keyword evidence="10" id="KW-1185">Reference proteome</keyword>
<evidence type="ECO:0000256" key="6">
    <source>
        <dbReference type="ARBA" id="ARBA00023136"/>
    </source>
</evidence>
<evidence type="ECO:0000256" key="1">
    <source>
        <dbReference type="ARBA" id="ARBA00004571"/>
    </source>
</evidence>
<evidence type="ECO:0000256" key="3">
    <source>
        <dbReference type="ARBA" id="ARBA00022452"/>
    </source>
</evidence>
<feature type="chain" id="PRO_5046473980" evidence="8">
    <location>
        <begin position="30"/>
        <end position="411"/>
    </location>
</feature>
<keyword evidence="4" id="KW-0812">Transmembrane</keyword>
<gene>
    <name evidence="9" type="ORF">V6255_12590</name>
</gene>
<comment type="similarity">
    <text evidence="2">Belongs to the OmpP1/FadL family.</text>
</comment>
<evidence type="ECO:0000256" key="7">
    <source>
        <dbReference type="ARBA" id="ARBA00023237"/>
    </source>
</evidence>